<dbReference type="EMBL" id="JAMZIH010004727">
    <property type="protein sequence ID" value="KAJ1676170.1"/>
    <property type="molecule type" value="Genomic_DNA"/>
</dbReference>
<name>A0ACC1HJD8_9FUNG</name>
<protein>
    <submittedName>
        <fullName evidence="1">Uncharacterized protein</fullName>
    </submittedName>
</protein>
<comment type="caution">
    <text evidence="1">The sequence shown here is derived from an EMBL/GenBank/DDBJ whole genome shotgun (WGS) entry which is preliminary data.</text>
</comment>
<reference evidence="1" key="1">
    <citation type="submission" date="2022-06" db="EMBL/GenBank/DDBJ databases">
        <title>Phylogenomic reconstructions and comparative analyses of Kickxellomycotina fungi.</title>
        <authorList>
            <person name="Reynolds N.K."/>
            <person name="Stajich J.E."/>
            <person name="Barry K."/>
            <person name="Grigoriev I.V."/>
            <person name="Crous P."/>
            <person name="Smith M.E."/>
        </authorList>
    </citation>
    <scope>NUCLEOTIDE SEQUENCE</scope>
    <source>
        <strain evidence="1">RSA 2271</strain>
    </source>
</reference>
<feature type="non-terminal residue" evidence="1">
    <location>
        <position position="1"/>
    </location>
</feature>
<sequence>NDPTANLSFNLRLTDEQRKAKESVELPYMKAQVASAQMQGEREYQEAGQIIYQPDADDDWDEDDPDDDLEI</sequence>
<evidence type="ECO:0000313" key="1">
    <source>
        <dbReference type="EMBL" id="KAJ1676170.1"/>
    </source>
</evidence>
<gene>
    <name evidence="1" type="ORF">EV182_008723</name>
</gene>
<evidence type="ECO:0000313" key="2">
    <source>
        <dbReference type="Proteomes" id="UP001145114"/>
    </source>
</evidence>
<organism evidence="1 2">
    <name type="scientific">Spiromyces aspiralis</name>
    <dbReference type="NCBI Taxonomy" id="68401"/>
    <lineage>
        <taxon>Eukaryota</taxon>
        <taxon>Fungi</taxon>
        <taxon>Fungi incertae sedis</taxon>
        <taxon>Zoopagomycota</taxon>
        <taxon>Kickxellomycotina</taxon>
        <taxon>Kickxellomycetes</taxon>
        <taxon>Kickxellales</taxon>
        <taxon>Kickxellaceae</taxon>
        <taxon>Spiromyces</taxon>
    </lineage>
</organism>
<dbReference type="Proteomes" id="UP001145114">
    <property type="component" value="Unassembled WGS sequence"/>
</dbReference>
<accession>A0ACC1HJD8</accession>
<proteinExistence type="predicted"/>
<keyword evidence="2" id="KW-1185">Reference proteome</keyword>